<evidence type="ECO:0000256" key="1">
    <source>
        <dbReference type="SAM" id="SignalP"/>
    </source>
</evidence>
<keyword evidence="1" id="KW-0732">Signal</keyword>
<dbReference type="Pfam" id="PF11233">
    <property type="entry name" value="DUF3035"/>
    <property type="match status" value="1"/>
</dbReference>
<protein>
    <recommendedName>
        <fullName evidence="4">Beta-barrel assembly machine subunit BamF</fullName>
    </recommendedName>
</protein>
<accession>A0ABQ5Z5K3</accession>
<feature type="chain" id="PRO_5046024451" description="Beta-barrel assembly machine subunit BamF" evidence="1">
    <location>
        <begin position="19"/>
        <end position="139"/>
    </location>
</feature>
<comment type="caution">
    <text evidence="2">The sequence shown here is derived from an EMBL/GenBank/DDBJ whole genome shotgun (WGS) entry which is preliminary data.</text>
</comment>
<proteinExistence type="predicted"/>
<dbReference type="Proteomes" id="UP001156703">
    <property type="component" value="Unassembled WGS sequence"/>
</dbReference>
<dbReference type="PROSITE" id="PS51257">
    <property type="entry name" value="PROKAR_LIPOPROTEIN"/>
    <property type="match status" value="1"/>
</dbReference>
<name>A0ABQ5Z5K3_9SPHN</name>
<sequence>MRKSLTFLTLTAAALATSGCGVFGIGGGGGAKLDEFRVARNAPLVIPPDYSLTPPKPGTASLSAEGAQQQAVQTLFGGPAPRPQSESQLLEKAGADRTALGARSVAGSPDTAVVDKGPMTQTILAAPASDGQVASVQTP</sequence>
<evidence type="ECO:0000313" key="3">
    <source>
        <dbReference type="Proteomes" id="UP001156703"/>
    </source>
</evidence>
<dbReference type="EMBL" id="BSOO01000007">
    <property type="protein sequence ID" value="GLR47295.1"/>
    <property type="molecule type" value="Genomic_DNA"/>
</dbReference>
<keyword evidence="3" id="KW-1185">Reference proteome</keyword>
<evidence type="ECO:0000313" key="2">
    <source>
        <dbReference type="EMBL" id="GLR47295.1"/>
    </source>
</evidence>
<dbReference type="RefSeq" id="WP_029941291.1">
    <property type="nucleotide sequence ID" value="NZ_BSOO01000007.1"/>
</dbReference>
<feature type="signal peptide" evidence="1">
    <location>
        <begin position="1"/>
        <end position="18"/>
    </location>
</feature>
<gene>
    <name evidence="2" type="ORF">GCM10007925_10060</name>
</gene>
<organism evidence="2 3">
    <name type="scientific">Sphingomonas astaxanthinifaciens DSM 22298</name>
    <dbReference type="NCBI Taxonomy" id="1123267"/>
    <lineage>
        <taxon>Bacteria</taxon>
        <taxon>Pseudomonadati</taxon>
        <taxon>Pseudomonadota</taxon>
        <taxon>Alphaproteobacteria</taxon>
        <taxon>Sphingomonadales</taxon>
        <taxon>Sphingomonadaceae</taxon>
        <taxon>Sphingomonas</taxon>
    </lineage>
</organism>
<dbReference type="InterPro" id="IPR021395">
    <property type="entry name" value="DUF3035"/>
</dbReference>
<evidence type="ECO:0008006" key="4">
    <source>
        <dbReference type="Google" id="ProtNLM"/>
    </source>
</evidence>
<reference evidence="3" key="1">
    <citation type="journal article" date="2019" name="Int. J. Syst. Evol. Microbiol.">
        <title>The Global Catalogue of Microorganisms (GCM) 10K type strain sequencing project: providing services to taxonomists for standard genome sequencing and annotation.</title>
        <authorList>
            <consortium name="The Broad Institute Genomics Platform"/>
            <consortium name="The Broad Institute Genome Sequencing Center for Infectious Disease"/>
            <person name="Wu L."/>
            <person name="Ma J."/>
        </authorList>
    </citation>
    <scope>NUCLEOTIDE SEQUENCE [LARGE SCALE GENOMIC DNA]</scope>
    <source>
        <strain evidence="3">NBRC 102146</strain>
    </source>
</reference>